<dbReference type="Pfam" id="PF00112">
    <property type="entry name" value="Peptidase_C1"/>
    <property type="match status" value="1"/>
</dbReference>
<dbReference type="Proteomes" id="UP000827721">
    <property type="component" value="Unassembled WGS sequence"/>
</dbReference>
<sequence length="104" mass="10963">MLLCQLTLIGERKEVSPPLRTKANADVAGNFQLFKTKTASHAAKITGYEDVPANSEAALLKAGTNGVFIGQCGTDLDHGVTAIGYGTADDGTKYWLVKNSCMGD</sequence>
<dbReference type="Gene3D" id="3.90.70.10">
    <property type="entry name" value="Cysteine proteinases"/>
    <property type="match status" value="1"/>
</dbReference>
<evidence type="ECO:0000313" key="3">
    <source>
        <dbReference type="Proteomes" id="UP000827721"/>
    </source>
</evidence>
<accession>A0ABQ8HX29</accession>
<reference evidence="2 3" key="1">
    <citation type="submission" date="2021-02" db="EMBL/GenBank/DDBJ databases">
        <title>Plant Genome Project.</title>
        <authorList>
            <person name="Zhang R.-G."/>
        </authorList>
    </citation>
    <scope>NUCLEOTIDE SEQUENCE [LARGE SCALE GENOMIC DNA]</scope>
    <source>
        <tissue evidence="2">Leaves</tissue>
    </source>
</reference>
<dbReference type="InterPro" id="IPR025660">
    <property type="entry name" value="Pept_his_AS"/>
</dbReference>
<comment type="caution">
    <text evidence="2">The sequence shown here is derived from an EMBL/GenBank/DDBJ whole genome shotgun (WGS) entry which is preliminary data.</text>
</comment>
<gene>
    <name evidence="2" type="ORF">JRO89_XS06G0052900</name>
</gene>
<organism evidence="2 3">
    <name type="scientific">Xanthoceras sorbifolium</name>
    <dbReference type="NCBI Taxonomy" id="99658"/>
    <lineage>
        <taxon>Eukaryota</taxon>
        <taxon>Viridiplantae</taxon>
        <taxon>Streptophyta</taxon>
        <taxon>Embryophyta</taxon>
        <taxon>Tracheophyta</taxon>
        <taxon>Spermatophyta</taxon>
        <taxon>Magnoliopsida</taxon>
        <taxon>eudicotyledons</taxon>
        <taxon>Gunneridae</taxon>
        <taxon>Pentapetalae</taxon>
        <taxon>rosids</taxon>
        <taxon>malvids</taxon>
        <taxon>Sapindales</taxon>
        <taxon>Sapindaceae</taxon>
        <taxon>Xanthoceroideae</taxon>
        <taxon>Xanthoceras</taxon>
    </lineage>
</organism>
<dbReference type="InterPro" id="IPR038765">
    <property type="entry name" value="Papain-like_cys_pep_sf"/>
</dbReference>
<dbReference type="EMBL" id="JAFEMO010000006">
    <property type="protein sequence ID" value="KAH7568799.1"/>
    <property type="molecule type" value="Genomic_DNA"/>
</dbReference>
<keyword evidence="3" id="KW-1185">Reference proteome</keyword>
<evidence type="ECO:0000313" key="2">
    <source>
        <dbReference type="EMBL" id="KAH7568799.1"/>
    </source>
</evidence>
<dbReference type="SUPFAM" id="SSF54001">
    <property type="entry name" value="Cysteine proteinases"/>
    <property type="match status" value="1"/>
</dbReference>
<protein>
    <recommendedName>
        <fullName evidence="1">Peptidase C1A papain C-terminal domain-containing protein</fullName>
    </recommendedName>
</protein>
<evidence type="ECO:0000259" key="1">
    <source>
        <dbReference type="Pfam" id="PF00112"/>
    </source>
</evidence>
<dbReference type="InterPro" id="IPR000668">
    <property type="entry name" value="Peptidase_C1A_C"/>
</dbReference>
<dbReference type="PROSITE" id="PS00639">
    <property type="entry name" value="THIOL_PROTEASE_HIS"/>
    <property type="match status" value="1"/>
</dbReference>
<proteinExistence type="predicted"/>
<feature type="domain" description="Peptidase C1A papain C-terminal" evidence="1">
    <location>
        <begin position="39"/>
        <end position="100"/>
    </location>
</feature>
<name>A0ABQ8HX29_9ROSI</name>